<proteinExistence type="predicted"/>
<sequence length="47" mass="5434">MSLELIRACRTEFGQKPPVEVDIQFDQPRTRFRSLNGRFAASKLPRA</sequence>
<dbReference type="EMBL" id="JAQQDH010000003">
    <property type="protein sequence ID" value="MFM0444552.1"/>
    <property type="molecule type" value="Genomic_DNA"/>
</dbReference>
<keyword evidence="2" id="KW-1185">Reference proteome</keyword>
<evidence type="ECO:0000313" key="2">
    <source>
        <dbReference type="Proteomes" id="UP001629288"/>
    </source>
</evidence>
<organism evidence="1 2">
    <name type="scientific">Paraburkholderia strydomiana</name>
    <dbReference type="NCBI Taxonomy" id="1245417"/>
    <lineage>
        <taxon>Bacteria</taxon>
        <taxon>Pseudomonadati</taxon>
        <taxon>Pseudomonadota</taxon>
        <taxon>Betaproteobacteria</taxon>
        <taxon>Burkholderiales</taxon>
        <taxon>Burkholderiaceae</taxon>
        <taxon>Paraburkholderia</taxon>
    </lineage>
</organism>
<reference evidence="1 2" key="1">
    <citation type="journal article" date="2024" name="Chem. Sci.">
        <title>Discovery of megapolipeptins by genome mining of a Burkholderiales bacteria collection.</title>
        <authorList>
            <person name="Paulo B.S."/>
            <person name="Recchia M.J.J."/>
            <person name="Lee S."/>
            <person name="Fergusson C.H."/>
            <person name="Romanowski S.B."/>
            <person name="Hernandez A."/>
            <person name="Krull N."/>
            <person name="Liu D.Y."/>
            <person name="Cavanagh H."/>
            <person name="Bos A."/>
            <person name="Gray C.A."/>
            <person name="Murphy B.T."/>
            <person name="Linington R.G."/>
            <person name="Eustaquio A.S."/>
        </authorList>
    </citation>
    <scope>NUCLEOTIDE SEQUENCE [LARGE SCALE GENOMIC DNA]</scope>
    <source>
        <strain evidence="1 2">RL17-379-BIB-C</strain>
    </source>
</reference>
<dbReference type="Proteomes" id="UP001629288">
    <property type="component" value="Unassembled WGS sequence"/>
</dbReference>
<evidence type="ECO:0000313" key="1">
    <source>
        <dbReference type="EMBL" id="MFM0444552.1"/>
    </source>
</evidence>
<name>A0ABW9C0R1_9BURK</name>
<gene>
    <name evidence="1" type="ORF">PQR00_13260</name>
</gene>
<accession>A0ABW9C0R1</accession>
<evidence type="ECO:0008006" key="3">
    <source>
        <dbReference type="Google" id="ProtNLM"/>
    </source>
</evidence>
<protein>
    <recommendedName>
        <fullName evidence="3">Transposase</fullName>
    </recommendedName>
</protein>
<comment type="caution">
    <text evidence="1">The sequence shown here is derived from an EMBL/GenBank/DDBJ whole genome shotgun (WGS) entry which is preliminary data.</text>
</comment>
<dbReference type="RefSeq" id="WP_408129252.1">
    <property type="nucleotide sequence ID" value="NZ_JAQQDH010000003.1"/>
</dbReference>